<sequence length="149" mass="16549">PRHGLLFRFRADPVLLTRVLFSLCSGEAEKRGISWDEFGAAFSGDRLNAARIAMEDEVVNFTPDPKIRSLIQTARKMLREWMDKGTAQAQKNLENPKLQEAEERELKRLESSFLNLLDNSGESTPDPSPSGNSSSPPKPPIETVGTTPP</sequence>
<gene>
    <name evidence="2" type="ORF">LCGC14_2963510</name>
</gene>
<accession>A0A0F8ZJA4</accession>
<protein>
    <submittedName>
        <fullName evidence="2">Uncharacterized protein</fullName>
    </submittedName>
</protein>
<name>A0A0F8ZJA4_9ZZZZ</name>
<organism evidence="2">
    <name type="scientific">marine sediment metagenome</name>
    <dbReference type="NCBI Taxonomy" id="412755"/>
    <lineage>
        <taxon>unclassified sequences</taxon>
        <taxon>metagenomes</taxon>
        <taxon>ecological metagenomes</taxon>
    </lineage>
</organism>
<feature type="non-terminal residue" evidence="2">
    <location>
        <position position="1"/>
    </location>
</feature>
<feature type="compositionally biased region" description="Polar residues" evidence="1">
    <location>
        <begin position="113"/>
        <end position="122"/>
    </location>
</feature>
<proteinExistence type="predicted"/>
<feature type="compositionally biased region" description="Low complexity" evidence="1">
    <location>
        <begin position="123"/>
        <end position="135"/>
    </location>
</feature>
<evidence type="ECO:0000256" key="1">
    <source>
        <dbReference type="SAM" id="MobiDB-lite"/>
    </source>
</evidence>
<reference evidence="2" key="1">
    <citation type="journal article" date="2015" name="Nature">
        <title>Complex archaea that bridge the gap between prokaryotes and eukaryotes.</title>
        <authorList>
            <person name="Spang A."/>
            <person name="Saw J.H."/>
            <person name="Jorgensen S.L."/>
            <person name="Zaremba-Niedzwiedzka K."/>
            <person name="Martijn J."/>
            <person name="Lind A.E."/>
            <person name="van Eijk R."/>
            <person name="Schleper C."/>
            <person name="Guy L."/>
            <person name="Ettema T.J."/>
        </authorList>
    </citation>
    <scope>NUCLEOTIDE SEQUENCE</scope>
</reference>
<comment type="caution">
    <text evidence="2">The sequence shown here is derived from an EMBL/GenBank/DDBJ whole genome shotgun (WGS) entry which is preliminary data.</text>
</comment>
<dbReference type="AlphaFoldDB" id="A0A0F8ZJA4"/>
<evidence type="ECO:0000313" key="2">
    <source>
        <dbReference type="EMBL" id="KKK66494.1"/>
    </source>
</evidence>
<dbReference type="EMBL" id="LAZR01060052">
    <property type="protein sequence ID" value="KKK66494.1"/>
    <property type="molecule type" value="Genomic_DNA"/>
</dbReference>
<feature type="region of interest" description="Disordered" evidence="1">
    <location>
        <begin position="113"/>
        <end position="149"/>
    </location>
</feature>